<name>A0ACC2ITI5_9PLEO</name>
<organism evidence="1 2">
    <name type="scientific">Boeremia exigua</name>
    <dbReference type="NCBI Taxonomy" id="749465"/>
    <lineage>
        <taxon>Eukaryota</taxon>
        <taxon>Fungi</taxon>
        <taxon>Dikarya</taxon>
        <taxon>Ascomycota</taxon>
        <taxon>Pezizomycotina</taxon>
        <taxon>Dothideomycetes</taxon>
        <taxon>Pleosporomycetidae</taxon>
        <taxon>Pleosporales</taxon>
        <taxon>Pleosporineae</taxon>
        <taxon>Didymellaceae</taxon>
        <taxon>Boeremia</taxon>
    </lineage>
</organism>
<dbReference type="EMBL" id="JAPHNI010000018">
    <property type="protein sequence ID" value="KAJ8118469.1"/>
    <property type="molecule type" value="Genomic_DNA"/>
</dbReference>
<gene>
    <name evidence="1" type="ORF">OPT61_g549</name>
</gene>
<evidence type="ECO:0000313" key="1">
    <source>
        <dbReference type="EMBL" id="KAJ8118469.1"/>
    </source>
</evidence>
<keyword evidence="2" id="KW-1185">Reference proteome</keyword>
<accession>A0ACC2ITI5</accession>
<reference evidence="1" key="1">
    <citation type="submission" date="2022-11" db="EMBL/GenBank/DDBJ databases">
        <title>Genome Sequence of Boeremia exigua.</title>
        <authorList>
            <person name="Buettner E."/>
        </authorList>
    </citation>
    <scope>NUCLEOTIDE SEQUENCE</scope>
    <source>
        <strain evidence="1">CU02</strain>
    </source>
</reference>
<comment type="caution">
    <text evidence="1">The sequence shown here is derived from an EMBL/GenBank/DDBJ whole genome shotgun (WGS) entry which is preliminary data.</text>
</comment>
<sequence>MDSRYSPLEESICSHDDAPLSSQIPRPFWTSTLQGLTDSVIVTAPSLRYASSIRNSIVYILAFWGFFNIIQRLPEAYRVRSLMTSSPNHSLEGCDCGDSVAEAVSMGCKFDALSMAWLPEHCRDDELTAEFDTTGKGPNGTWIYYEDTEHTVVVESAEVAAMGDDPSKRVHMDRDWHQTHCLFYWLKLHRTRSTGKMVEPRSDTEAHIRHCGMVFRNPGYGTISGVALNTNEAVEEVLQLHIVVDDKLPDKSHGETTKCDSSQHFHELSPLNPTYKAYIMQKLLFKTKLGVEGSENRCDVRILSSTSYDLRNGPCDLKDILSANFSKAECHKTLVRINGKRDFLIWIQEVSEKSAWNFEQALTYIERFFKQDISTQTVILCAGLGIEEEKGTQQSTFIISIMNLRAETASSIDLGFQDRRALEDQLPQDIHFETKGKKIHTKRRMAFAVTVVMLIVMSSMVAAISSVGRSSHHGDVWLNWHLPKGSQGPKHQLQFTWPHPNFTSWSANKDHAIDEFYLRLDDQTMIPKELVDENELKYQDWYGKHYPWFAELGASRAYLNESYWRDTRSYPLAIDHEFHVAHCILTMKRYWKARETGHHVCPRDLDYNHISHCFGVLETYAFRDFETSHHMDPQVNGTSLMWIVNACF</sequence>
<proteinExistence type="predicted"/>
<protein>
    <submittedName>
        <fullName evidence="1">Uncharacterized protein</fullName>
    </submittedName>
</protein>
<evidence type="ECO:0000313" key="2">
    <source>
        <dbReference type="Proteomes" id="UP001153331"/>
    </source>
</evidence>
<dbReference type="Proteomes" id="UP001153331">
    <property type="component" value="Unassembled WGS sequence"/>
</dbReference>